<keyword evidence="2" id="KW-1185">Reference proteome</keyword>
<protein>
    <submittedName>
        <fullName evidence="1">Uncharacterized protein</fullName>
    </submittedName>
</protein>
<evidence type="ECO:0000313" key="1">
    <source>
        <dbReference type="EMBL" id="KAG6949045.1"/>
    </source>
</evidence>
<dbReference type="AlphaFoldDB" id="A0A8J5MD97"/>
<sequence>LKQKRLDSAVVTALAAFRRRQDREAITAGLDNLRQSDALAVARKRVASMVANCSYVPLSDIIRQLCSNEQYPCNLISEDTKYDSSRYIAVSYLDDYIYRPDKLNEISIYEFAMRYYRKKNAHTSKQARLPLKIRKCEWKCSLIAEVGEAAHACRLPSELWSNEVVAMA</sequence>
<proteinExistence type="predicted"/>
<dbReference type="Proteomes" id="UP000709295">
    <property type="component" value="Unassembled WGS sequence"/>
</dbReference>
<feature type="non-terminal residue" evidence="1">
    <location>
        <position position="1"/>
    </location>
</feature>
<dbReference type="EMBL" id="JAENGY010001472">
    <property type="protein sequence ID" value="KAG6949045.1"/>
    <property type="molecule type" value="Genomic_DNA"/>
</dbReference>
<comment type="caution">
    <text evidence="1">The sequence shown here is derived from an EMBL/GenBank/DDBJ whole genome shotgun (WGS) entry which is preliminary data.</text>
</comment>
<name>A0A8J5MD97_9STRA</name>
<gene>
    <name evidence="1" type="ORF">JG688_00014803</name>
</gene>
<evidence type="ECO:0000313" key="2">
    <source>
        <dbReference type="Proteomes" id="UP000709295"/>
    </source>
</evidence>
<reference evidence="1" key="1">
    <citation type="submission" date="2021-01" db="EMBL/GenBank/DDBJ databases">
        <title>Phytophthora aleatoria, a newly-described species from Pinus radiata is distinct from Phytophthora cactorum isolates based on comparative genomics.</title>
        <authorList>
            <person name="Mcdougal R."/>
            <person name="Panda P."/>
            <person name="Williams N."/>
            <person name="Studholme D.J."/>
        </authorList>
    </citation>
    <scope>NUCLEOTIDE SEQUENCE</scope>
    <source>
        <strain evidence="1">NZFS 4037</strain>
    </source>
</reference>
<accession>A0A8J5MD97</accession>
<organism evidence="1 2">
    <name type="scientific">Phytophthora aleatoria</name>
    <dbReference type="NCBI Taxonomy" id="2496075"/>
    <lineage>
        <taxon>Eukaryota</taxon>
        <taxon>Sar</taxon>
        <taxon>Stramenopiles</taxon>
        <taxon>Oomycota</taxon>
        <taxon>Peronosporomycetes</taxon>
        <taxon>Peronosporales</taxon>
        <taxon>Peronosporaceae</taxon>
        <taxon>Phytophthora</taxon>
    </lineage>
</organism>